<keyword evidence="1" id="KW-0106">Calcium</keyword>
<evidence type="ECO:0000313" key="3">
    <source>
        <dbReference type="EMBL" id="RWS20914.1"/>
    </source>
</evidence>
<dbReference type="InterPro" id="IPR002048">
    <property type="entry name" value="EF_hand_dom"/>
</dbReference>
<dbReference type="InterPro" id="IPR011992">
    <property type="entry name" value="EF-hand-dom_pair"/>
</dbReference>
<dbReference type="EMBL" id="NCKV01014760">
    <property type="protein sequence ID" value="RWS20914.1"/>
    <property type="molecule type" value="Genomic_DNA"/>
</dbReference>
<dbReference type="InterPro" id="IPR018247">
    <property type="entry name" value="EF_Hand_1_Ca_BS"/>
</dbReference>
<dbReference type="OrthoDB" id="6488910at2759"/>
<accession>A0A443S085</accession>
<proteinExistence type="predicted"/>
<dbReference type="PROSITE" id="PS00018">
    <property type="entry name" value="EF_HAND_1"/>
    <property type="match status" value="1"/>
</dbReference>
<dbReference type="SMART" id="SM00054">
    <property type="entry name" value="EFh"/>
    <property type="match status" value="1"/>
</dbReference>
<organism evidence="3 4">
    <name type="scientific">Leptotrombidium deliense</name>
    <dbReference type="NCBI Taxonomy" id="299467"/>
    <lineage>
        <taxon>Eukaryota</taxon>
        <taxon>Metazoa</taxon>
        <taxon>Ecdysozoa</taxon>
        <taxon>Arthropoda</taxon>
        <taxon>Chelicerata</taxon>
        <taxon>Arachnida</taxon>
        <taxon>Acari</taxon>
        <taxon>Acariformes</taxon>
        <taxon>Trombidiformes</taxon>
        <taxon>Prostigmata</taxon>
        <taxon>Anystina</taxon>
        <taxon>Parasitengona</taxon>
        <taxon>Trombiculoidea</taxon>
        <taxon>Trombiculidae</taxon>
        <taxon>Leptotrombidium</taxon>
    </lineage>
</organism>
<comment type="caution">
    <text evidence="3">The sequence shown here is derived from an EMBL/GenBank/DDBJ whole genome shotgun (WGS) entry which is preliminary data.</text>
</comment>
<gene>
    <name evidence="3" type="ORF">B4U80_01655</name>
</gene>
<dbReference type="PROSITE" id="PS50222">
    <property type="entry name" value="EF_HAND_2"/>
    <property type="match status" value="1"/>
</dbReference>
<evidence type="ECO:0000259" key="2">
    <source>
        <dbReference type="PROSITE" id="PS50222"/>
    </source>
</evidence>
<keyword evidence="4" id="KW-1185">Reference proteome</keyword>
<dbReference type="Proteomes" id="UP000288716">
    <property type="component" value="Unassembled WGS sequence"/>
</dbReference>
<evidence type="ECO:0000313" key="4">
    <source>
        <dbReference type="Proteomes" id="UP000288716"/>
    </source>
</evidence>
<dbReference type="GO" id="GO:0005509">
    <property type="term" value="F:calcium ion binding"/>
    <property type="evidence" value="ECO:0007669"/>
    <property type="project" value="InterPro"/>
</dbReference>
<sequence>MERQTSIVNKVTNHMRKYRDPETGQFRSLSAKEFLETWKHYDTDGNGFIDGPELDQFLLDFMTSLTASKETEERFLQAYDDHNEMLEIKELVHILPIEQPLCDLLLY</sequence>
<dbReference type="VEuPathDB" id="VectorBase:LDEU011126"/>
<dbReference type="SUPFAM" id="SSF47473">
    <property type="entry name" value="EF-hand"/>
    <property type="match status" value="1"/>
</dbReference>
<dbReference type="Gene3D" id="1.10.238.10">
    <property type="entry name" value="EF-hand"/>
    <property type="match status" value="1"/>
</dbReference>
<name>A0A443S085_9ACAR</name>
<dbReference type="AlphaFoldDB" id="A0A443S085"/>
<dbReference type="STRING" id="299467.A0A443S085"/>
<reference evidence="3 4" key="1">
    <citation type="journal article" date="2018" name="Gigascience">
        <title>Genomes of trombidid mites reveal novel predicted allergens and laterally-transferred genes associated with secondary metabolism.</title>
        <authorList>
            <person name="Dong X."/>
            <person name="Chaisiri K."/>
            <person name="Xia D."/>
            <person name="Armstrong S.D."/>
            <person name="Fang Y."/>
            <person name="Donnelly M.J."/>
            <person name="Kadowaki T."/>
            <person name="McGarry J.W."/>
            <person name="Darby A.C."/>
            <person name="Makepeace B.L."/>
        </authorList>
    </citation>
    <scope>NUCLEOTIDE SEQUENCE [LARGE SCALE GENOMIC DNA]</scope>
    <source>
        <strain evidence="3">UoL-UT</strain>
    </source>
</reference>
<feature type="domain" description="EF-hand" evidence="2">
    <location>
        <begin position="29"/>
        <end position="64"/>
    </location>
</feature>
<protein>
    <recommendedName>
        <fullName evidence="2">EF-hand domain-containing protein</fullName>
    </recommendedName>
</protein>
<evidence type="ECO:0000256" key="1">
    <source>
        <dbReference type="ARBA" id="ARBA00022837"/>
    </source>
</evidence>